<sequence>MKKRPKHQKPNQTHKRKEIDDIKMTLGDFINQDMLSKLKEAQNELTEKERFTKEQEEQRKKEERRQREKNKSFEDLLNESTADWRKFK</sequence>
<feature type="region of interest" description="Disordered" evidence="1">
    <location>
        <begin position="1"/>
        <end position="20"/>
    </location>
</feature>
<dbReference type="OrthoDB" id="2973258at2"/>
<accession>A0A2N5M1L3</accession>
<protein>
    <submittedName>
        <fullName evidence="2">DUF3886 domain-containing protein</fullName>
    </submittedName>
</protein>
<feature type="region of interest" description="Disordered" evidence="1">
    <location>
        <begin position="43"/>
        <end position="88"/>
    </location>
</feature>
<feature type="compositionally biased region" description="Basic and acidic residues" evidence="1">
    <location>
        <begin position="43"/>
        <end position="74"/>
    </location>
</feature>
<dbReference type="EMBL" id="PGUY01000062">
    <property type="protein sequence ID" value="PLT28256.1"/>
    <property type="molecule type" value="Genomic_DNA"/>
</dbReference>
<reference evidence="2 3" key="1">
    <citation type="submission" date="2017-11" db="EMBL/GenBank/DDBJ databases">
        <title>Comparitive Functional Genomics of Dry Heat Resistant strains isolated from the Viking Spacecraft.</title>
        <authorList>
            <person name="Seuylemezian A."/>
            <person name="Cooper K."/>
            <person name="Vaishampayan P."/>
        </authorList>
    </citation>
    <scope>NUCLEOTIDE SEQUENCE [LARGE SCALE GENOMIC DNA]</scope>
    <source>
        <strain evidence="2 3">V1-29</strain>
    </source>
</reference>
<organism evidence="2 3">
    <name type="scientific">Peribacillus deserti</name>
    <dbReference type="NCBI Taxonomy" id="673318"/>
    <lineage>
        <taxon>Bacteria</taxon>
        <taxon>Bacillati</taxon>
        <taxon>Bacillota</taxon>
        <taxon>Bacilli</taxon>
        <taxon>Bacillales</taxon>
        <taxon>Bacillaceae</taxon>
        <taxon>Peribacillus</taxon>
    </lineage>
</organism>
<evidence type="ECO:0000313" key="3">
    <source>
        <dbReference type="Proteomes" id="UP000234748"/>
    </source>
</evidence>
<proteinExistence type="predicted"/>
<evidence type="ECO:0000256" key="1">
    <source>
        <dbReference type="SAM" id="MobiDB-lite"/>
    </source>
</evidence>
<evidence type="ECO:0000313" key="2">
    <source>
        <dbReference type="EMBL" id="PLT28256.1"/>
    </source>
</evidence>
<dbReference type="RefSeq" id="WP_101644922.1">
    <property type="nucleotide sequence ID" value="NZ_PGUY01000062.1"/>
</dbReference>
<gene>
    <name evidence="2" type="ORF">CUU66_18715</name>
</gene>
<dbReference type="Pfam" id="PF13025">
    <property type="entry name" value="DUF3886"/>
    <property type="match status" value="1"/>
</dbReference>
<dbReference type="Proteomes" id="UP000234748">
    <property type="component" value="Unassembled WGS sequence"/>
</dbReference>
<dbReference type="InterPro" id="IPR024980">
    <property type="entry name" value="DUF3886"/>
</dbReference>
<comment type="caution">
    <text evidence="2">The sequence shown here is derived from an EMBL/GenBank/DDBJ whole genome shotgun (WGS) entry which is preliminary data.</text>
</comment>
<feature type="compositionally biased region" description="Basic residues" evidence="1">
    <location>
        <begin position="1"/>
        <end position="16"/>
    </location>
</feature>
<name>A0A2N5M1L3_9BACI</name>
<dbReference type="AlphaFoldDB" id="A0A2N5M1L3"/>
<keyword evidence="3" id="KW-1185">Reference proteome</keyword>